<evidence type="ECO:0000256" key="3">
    <source>
        <dbReference type="ARBA" id="ARBA00023163"/>
    </source>
</evidence>
<keyword evidence="2 4" id="KW-0238">DNA-binding</keyword>
<feature type="domain" description="HTH tetR-type" evidence="5">
    <location>
        <begin position="11"/>
        <end position="71"/>
    </location>
</feature>
<dbReference type="OrthoDB" id="7185252at2"/>
<proteinExistence type="predicted"/>
<dbReference type="eggNOG" id="COG1309">
    <property type="taxonomic scope" value="Bacteria"/>
</dbReference>
<dbReference type="PANTHER" id="PTHR30055">
    <property type="entry name" value="HTH-TYPE TRANSCRIPTIONAL REGULATOR RUTR"/>
    <property type="match status" value="1"/>
</dbReference>
<dbReference type="GO" id="GO:0000976">
    <property type="term" value="F:transcription cis-regulatory region binding"/>
    <property type="evidence" value="ECO:0007669"/>
    <property type="project" value="TreeGrafter"/>
</dbReference>
<sequence length="208" mass="23485">MKRLTRAEQKALRPTQILDAAFEEFVEHGFTAARVEDIAERVGVTKGTVYVYFPTKEDLFAGMIDHISAPIQETIAQTRTLTGSNTDRLTAMIRLFYELSVDQRRVRELLKFVVSEGRRFPKVIDSHRDELLDPLLLRVQTILNDGIACGEFIAGPRAEAQVIFAPILAMIFETLIHDGRRELDIPAYIEAHLDLVLGSLVNKDRPPA</sequence>
<gene>
    <name evidence="6" type="ORF">RRU01S_07_00580</name>
</gene>
<reference evidence="6 7" key="1">
    <citation type="submission" date="2014-08" db="EMBL/GenBank/DDBJ databases">
        <title>Whole genome shotgun sequence of Rhizobium rubi NBRC 13261.</title>
        <authorList>
            <person name="Katano-Makiyama Y."/>
            <person name="Hosoyama A."/>
            <person name="Hashimoto M."/>
            <person name="Hosoyama Y."/>
            <person name="Noguchi M."/>
            <person name="Tsuchikane K."/>
            <person name="Uohara A."/>
            <person name="Ohji S."/>
            <person name="Ichikawa N."/>
            <person name="Kimura A."/>
            <person name="Yamazoe A."/>
            <person name="Fujita N."/>
        </authorList>
    </citation>
    <scope>NUCLEOTIDE SEQUENCE [LARGE SCALE GENOMIC DNA]</scope>
    <source>
        <strain evidence="6 7">NBRC 13261</strain>
    </source>
</reference>
<protein>
    <submittedName>
        <fullName evidence="6">Putative TetR family transcriptional regulator</fullName>
    </submittedName>
</protein>
<dbReference type="InterPro" id="IPR036271">
    <property type="entry name" value="Tet_transcr_reg_TetR-rel_C_sf"/>
</dbReference>
<keyword evidence="3" id="KW-0804">Transcription</keyword>
<dbReference type="Gene3D" id="1.10.10.60">
    <property type="entry name" value="Homeodomain-like"/>
    <property type="match status" value="1"/>
</dbReference>
<dbReference type="SUPFAM" id="SSF46689">
    <property type="entry name" value="Homeodomain-like"/>
    <property type="match status" value="1"/>
</dbReference>
<dbReference type="Proteomes" id="UP000028701">
    <property type="component" value="Unassembled WGS sequence"/>
</dbReference>
<dbReference type="RefSeq" id="WP_045229132.1">
    <property type="nucleotide sequence ID" value="NZ_BBJU01000007.1"/>
</dbReference>
<dbReference type="EMBL" id="BBJU01000007">
    <property type="protein sequence ID" value="GAK69533.1"/>
    <property type="molecule type" value="Genomic_DNA"/>
</dbReference>
<dbReference type="GO" id="GO:0003700">
    <property type="term" value="F:DNA-binding transcription factor activity"/>
    <property type="evidence" value="ECO:0007669"/>
    <property type="project" value="TreeGrafter"/>
</dbReference>
<organism evidence="6 7">
    <name type="scientific">Agrobacterium rubi TR3 = NBRC 13261</name>
    <dbReference type="NCBI Taxonomy" id="1368415"/>
    <lineage>
        <taxon>Bacteria</taxon>
        <taxon>Pseudomonadati</taxon>
        <taxon>Pseudomonadota</taxon>
        <taxon>Alphaproteobacteria</taxon>
        <taxon>Hyphomicrobiales</taxon>
        <taxon>Rhizobiaceae</taxon>
        <taxon>Rhizobium/Agrobacterium group</taxon>
        <taxon>Agrobacterium</taxon>
    </lineage>
</organism>
<dbReference type="PANTHER" id="PTHR30055:SF226">
    <property type="entry name" value="HTH-TYPE TRANSCRIPTIONAL REGULATOR PKSA"/>
    <property type="match status" value="1"/>
</dbReference>
<accession>A0A081CS87</accession>
<dbReference type="InterPro" id="IPR050109">
    <property type="entry name" value="HTH-type_TetR-like_transc_reg"/>
</dbReference>
<evidence type="ECO:0000256" key="1">
    <source>
        <dbReference type="ARBA" id="ARBA00023015"/>
    </source>
</evidence>
<evidence type="ECO:0000256" key="2">
    <source>
        <dbReference type="ARBA" id="ARBA00023125"/>
    </source>
</evidence>
<keyword evidence="1" id="KW-0805">Transcription regulation</keyword>
<dbReference type="PRINTS" id="PR00455">
    <property type="entry name" value="HTHTETR"/>
</dbReference>
<dbReference type="InterPro" id="IPR009057">
    <property type="entry name" value="Homeodomain-like_sf"/>
</dbReference>
<evidence type="ECO:0000256" key="4">
    <source>
        <dbReference type="PROSITE-ProRule" id="PRU00335"/>
    </source>
</evidence>
<comment type="caution">
    <text evidence="6">The sequence shown here is derived from an EMBL/GenBank/DDBJ whole genome shotgun (WGS) entry which is preliminary data.</text>
</comment>
<evidence type="ECO:0000313" key="6">
    <source>
        <dbReference type="EMBL" id="GAK69533.1"/>
    </source>
</evidence>
<dbReference type="Pfam" id="PF00440">
    <property type="entry name" value="TetR_N"/>
    <property type="match status" value="1"/>
</dbReference>
<feature type="DNA-binding region" description="H-T-H motif" evidence="4">
    <location>
        <begin position="34"/>
        <end position="53"/>
    </location>
</feature>
<dbReference type="SUPFAM" id="SSF48498">
    <property type="entry name" value="Tetracyclin repressor-like, C-terminal domain"/>
    <property type="match status" value="1"/>
</dbReference>
<evidence type="ECO:0000313" key="7">
    <source>
        <dbReference type="Proteomes" id="UP000028701"/>
    </source>
</evidence>
<dbReference type="PROSITE" id="PS50977">
    <property type="entry name" value="HTH_TETR_2"/>
    <property type="match status" value="1"/>
</dbReference>
<dbReference type="FunFam" id="1.10.10.60:FF:000141">
    <property type="entry name" value="TetR family transcriptional regulator"/>
    <property type="match status" value="1"/>
</dbReference>
<dbReference type="AlphaFoldDB" id="A0A081CS87"/>
<dbReference type="InterPro" id="IPR001647">
    <property type="entry name" value="HTH_TetR"/>
</dbReference>
<evidence type="ECO:0000259" key="5">
    <source>
        <dbReference type="PROSITE" id="PS50977"/>
    </source>
</evidence>
<dbReference type="Gene3D" id="1.10.357.10">
    <property type="entry name" value="Tetracycline Repressor, domain 2"/>
    <property type="match status" value="1"/>
</dbReference>
<name>A0A081CS87_9HYPH</name>